<gene>
    <name evidence="3" type="ORF">FME68_06420</name>
</gene>
<dbReference type="SUPFAM" id="SSF52402">
    <property type="entry name" value="Adenine nucleotide alpha hydrolases-like"/>
    <property type="match status" value="2"/>
</dbReference>
<comment type="similarity">
    <text evidence="1">Belongs to the universal stress protein A family.</text>
</comment>
<dbReference type="Proteomes" id="UP000432568">
    <property type="component" value="Unassembled WGS sequence"/>
</dbReference>
<feature type="domain" description="UspA" evidence="2">
    <location>
        <begin position="23"/>
        <end position="162"/>
    </location>
</feature>
<dbReference type="PANTHER" id="PTHR46268:SF6">
    <property type="entry name" value="UNIVERSAL STRESS PROTEIN UP12"/>
    <property type="match status" value="1"/>
</dbReference>
<feature type="domain" description="UspA" evidence="2">
    <location>
        <begin position="189"/>
        <end position="319"/>
    </location>
</feature>
<name>A0A2N6THT6_9CORY</name>
<dbReference type="CDD" id="cd00293">
    <property type="entry name" value="USP-like"/>
    <property type="match status" value="2"/>
</dbReference>
<evidence type="ECO:0000256" key="1">
    <source>
        <dbReference type="ARBA" id="ARBA00008791"/>
    </source>
</evidence>
<evidence type="ECO:0000313" key="3">
    <source>
        <dbReference type="EMBL" id="MTD91511.1"/>
    </source>
</evidence>
<dbReference type="InterPro" id="IPR006016">
    <property type="entry name" value="UspA"/>
</dbReference>
<proteinExistence type="inferred from homology"/>
<accession>A0A2N6THT6</accession>
<reference evidence="3 4" key="1">
    <citation type="submission" date="2019-07" db="EMBL/GenBank/DDBJ databases">
        <title>Draft genome of C. aurimucosum strain 332.</title>
        <authorList>
            <person name="Pacheco L.G.C."/>
            <person name="Aguiar E.R.G.R."/>
            <person name="Barberis C.M."/>
            <person name="Almuzara M.N."/>
            <person name="Traglia G.M."/>
            <person name="Santos C.S."/>
            <person name="Vay C.A."/>
            <person name="Rocha D.J.P.G."/>
        </authorList>
    </citation>
    <scope>NUCLEOTIDE SEQUENCE [LARGE SCALE GENOMIC DNA]</scope>
    <source>
        <strain evidence="3 4">332</strain>
    </source>
</reference>
<evidence type="ECO:0000313" key="4">
    <source>
        <dbReference type="Proteomes" id="UP000432568"/>
    </source>
</evidence>
<dbReference type="Pfam" id="PF00582">
    <property type="entry name" value="Usp"/>
    <property type="match status" value="2"/>
</dbReference>
<dbReference type="Gene3D" id="3.40.50.12370">
    <property type="match status" value="1"/>
</dbReference>
<dbReference type="RefSeq" id="WP_070547018.1">
    <property type="nucleotide sequence ID" value="NZ_PNHI01000013.1"/>
</dbReference>
<protein>
    <submittedName>
        <fullName evidence="3">Universal stress protein</fullName>
    </submittedName>
</protein>
<dbReference type="AlphaFoldDB" id="A0A2N6THT6"/>
<evidence type="ECO:0000259" key="2">
    <source>
        <dbReference type="Pfam" id="PF00582"/>
    </source>
</evidence>
<organism evidence="3 4">
    <name type="scientific">Corynebacterium aurimucosum</name>
    <dbReference type="NCBI Taxonomy" id="169292"/>
    <lineage>
        <taxon>Bacteria</taxon>
        <taxon>Bacillati</taxon>
        <taxon>Actinomycetota</taxon>
        <taxon>Actinomycetes</taxon>
        <taxon>Mycobacteriales</taxon>
        <taxon>Corynebacteriaceae</taxon>
        <taxon>Corynebacterium</taxon>
    </lineage>
</organism>
<comment type="caution">
    <text evidence="3">The sequence shown here is derived from an EMBL/GenBank/DDBJ whole genome shotgun (WGS) entry which is preliminary data.</text>
</comment>
<sequence length="327" mass="35078">MAKKSSHPAEGQSSSEDRIPPLRVLVSWSPSSTGTEAIEFAAWLARSTPVQIRVVSTISQPLTVTSLSKLSGSYKQWFKKERATCERAVKQALDAAGVDKDQLDKNVSVLIAGPSRPQLLEQAATDFNAHVILLGANQSAPKGRFFSGSTADALLHYSPLPVGLTPRGIKLSKHGVTRINFAFTELGRADDPALRHAACIAQRGGIPLRILAFSAKGLVDVPLEYSPTFPSDAPNWREHSLSLLDRAHDFIAEAFPEISVTTDIGSGHGWSGAVDSLKWKKGDLLCLGSSPMGPIERVFIGSTATELLPHVGVPVLVCPSTYDPEAR</sequence>
<dbReference type="PANTHER" id="PTHR46268">
    <property type="entry name" value="STRESS RESPONSE PROTEIN NHAX"/>
    <property type="match status" value="1"/>
</dbReference>
<dbReference type="EMBL" id="VIOG01000006">
    <property type="protein sequence ID" value="MTD91511.1"/>
    <property type="molecule type" value="Genomic_DNA"/>
</dbReference>